<dbReference type="InterPro" id="IPR009030">
    <property type="entry name" value="Growth_fac_rcpt_cys_sf"/>
</dbReference>
<evidence type="ECO:0008006" key="6">
    <source>
        <dbReference type="Google" id="ProtNLM"/>
    </source>
</evidence>
<accession>A0A8W8P014</accession>
<dbReference type="Gene3D" id="2.10.50.10">
    <property type="entry name" value="Tumor Necrosis Factor Receptor, subunit A, domain 2"/>
    <property type="match status" value="4"/>
</dbReference>
<dbReference type="InterPro" id="IPR035234">
    <property type="entry name" value="IgGFc-bd_N"/>
</dbReference>
<keyword evidence="1" id="KW-0472">Membrane</keyword>
<dbReference type="PANTHER" id="PTHR46967">
    <property type="entry name" value="INSULIN-LIKE GROWTH FACTOR BINDING PROTEIN,N-TERMINAL"/>
    <property type="match status" value="1"/>
</dbReference>
<evidence type="ECO:0000259" key="2">
    <source>
        <dbReference type="Pfam" id="PF07699"/>
    </source>
</evidence>
<dbReference type="SUPFAM" id="SSF57184">
    <property type="entry name" value="Growth factor receptor domain"/>
    <property type="match status" value="2"/>
</dbReference>
<feature type="transmembrane region" description="Helical" evidence="1">
    <location>
        <begin position="1070"/>
        <end position="1093"/>
    </location>
</feature>
<dbReference type="AlphaFoldDB" id="A0A8W8P014"/>
<feature type="domain" description="IgGFc-binding protein N-terminal" evidence="3">
    <location>
        <begin position="95"/>
        <end position="291"/>
    </location>
</feature>
<reference evidence="4" key="1">
    <citation type="submission" date="2022-08" db="UniProtKB">
        <authorList>
            <consortium name="EnsemblMetazoa"/>
        </authorList>
    </citation>
    <scope>IDENTIFICATION</scope>
    <source>
        <strain evidence="4">05x7-T-G4-1.051#20</strain>
    </source>
</reference>
<dbReference type="PANTHER" id="PTHR46967:SF2">
    <property type="entry name" value="SUSHI, VON WILLEBRAND FACTOR TYPE A, EGF AND PENTRAXIN DOMAIN-CONTAINING PROTEIN 1-LIKE"/>
    <property type="match status" value="1"/>
</dbReference>
<keyword evidence="5" id="KW-1185">Reference proteome</keyword>
<evidence type="ECO:0000313" key="4">
    <source>
        <dbReference type="EnsemblMetazoa" id="G865.1:cds"/>
    </source>
</evidence>
<evidence type="ECO:0000313" key="5">
    <source>
        <dbReference type="Proteomes" id="UP000005408"/>
    </source>
</evidence>
<feature type="domain" description="Tyrosine-protein kinase ephrin type A/B receptor-like" evidence="2">
    <location>
        <begin position="839"/>
        <end position="895"/>
    </location>
</feature>
<sequence length="1114" mass="125430">MLVMILFIASLCSGHPCPDEYNDGSYCSFFFMKNITGSQIQYSVRMEKNEVCVCSNVTCTKHTSSQLQFQSNTIYRVYGTKDVYLKYDKSRHRAYPYSILGTKYVVPVLYLISPISTHHFLGIGNPTNTSVDVHVEYPRRNPFSIRSCRNVSYELRLDAFESIDLENNCQVAGVHINSTNKIIVYSASLIESYVMIDQLLPVELWGSFYIVSSPTDDILHDNIILVLTAYNNTAVHILGFDYVIIPTKYGSIQRRITGTDPITIKSSLPVSVTQYIKNKNNWVMINVIPMKYEINKDDIFDMVNIMYAFGTMENDALRSSENKLPIFSKFHYYTSISPKNLSQTLHGCVTSKTISSGQIVATNCGFTDPSHSEPDWPIMEPGDGKDNDLDGDIDEDECCFPDTFGSMFILPTNKTWTVKCSVEILSGTQPTAVKVYSKSMKNGIMDWNMTTIHVNNHGFIIDPDIIDLTLATEPDRRFVIATIDSNDASLICSCYNFNTTCSNSFIVPPVDILQTQYVFTMPNIPENGNDNIQCDVVTIFDNTSFALPMLNIYHENIPRLTTTKVDRIMQKGPVFIVASHVISVVCFQSFDDKYLVNYILPSFGTDYKMCKNENQTKEIVMVSLDHNTVLDISEINPDNYTEHMLLETGGSFQFHQMKDSTSFLYIKANKPILVLALIETSSSSSNHNIIYIPATNLALNGNMASSNDSESECIFLSDYDQPQPLRLYRREFPTVTEQIPGDGIDNDGDGLVDEEYCGFLWEDDNISDIDLDGTMNEDCKGCKEGEELSPLFECKGCDYGKFREKASKIVFCQSCPKNQTTFDTRSNSSKDCVPICEEGTELNSMKETCEPCSIGFYKNVSANDISLNKTERFECKRCPGNLTTYSTKSTDISDCIEHCDSGQYLFQNNTCLPCEMKTYKNTSSQDVSLGEMLRWNCLHCKGQSTTISVGSKACIMPCSKGYQINRTSQKCEPCPLGFYKNVTGIHINCTQCPDNYTTRAPGKKSHNDCKKADCTCPCNMVHVQKNYTSSELSKIIEKMKKELIVNKEQLSSTLRKKISVMDNRPSSRSIGSFGVVIIVFVFSLLLAADVMILKNHISMLVRTLVDFAKRFARN</sequence>
<proteinExistence type="predicted"/>
<feature type="domain" description="Tyrosine-protein kinase ephrin type A/B receptor-like" evidence="2">
    <location>
        <begin position="961"/>
        <end position="1009"/>
    </location>
</feature>
<name>A0A8W8P014_MAGGI</name>
<keyword evidence="1" id="KW-1133">Transmembrane helix</keyword>
<dbReference type="Pfam" id="PF17517">
    <property type="entry name" value="IgGFc_binding"/>
    <property type="match status" value="1"/>
</dbReference>
<dbReference type="SMART" id="SM01411">
    <property type="entry name" value="Ephrin_rec_like"/>
    <property type="match status" value="4"/>
</dbReference>
<evidence type="ECO:0000259" key="3">
    <source>
        <dbReference type="Pfam" id="PF17517"/>
    </source>
</evidence>
<organism evidence="4 5">
    <name type="scientific">Magallana gigas</name>
    <name type="common">Pacific oyster</name>
    <name type="synonym">Crassostrea gigas</name>
    <dbReference type="NCBI Taxonomy" id="29159"/>
    <lineage>
        <taxon>Eukaryota</taxon>
        <taxon>Metazoa</taxon>
        <taxon>Spiralia</taxon>
        <taxon>Lophotrochozoa</taxon>
        <taxon>Mollusca</taxon>
        <taxon>Bivalvia</taxon>
        <taxon>Autobranchia</taxon>
        <taxon>Pteriomorphia</taxon>
        <taxon>Ostreida</taxon>
        <taxon>Ostreoidea</taxon>
        <taxon>Ostreidae</taxon>
        <taxon>Magallana</taxon>
    </lineage>
</organism>
<dbReference type="EnsemblMetazoa" id="G865.1">
    <property type="protein sequence ID" value="G865.1:cds"/>
    <property type="gene ID" value="G865"/>
</dbReference>
<keyword evidence="1" id="KW-0812">Transmembrane</keyword>
<dbReference type="Proteomes" id="UP000005408">
    <property type="component" value="Unassembled WGS sequence"/>
</dbReference>
<evidence type="ECO:0000256" key="1">
    <source>
        <dbReference type="SAM" id="Phobius"/>
    </source>
</evidence>
<dbReference type="Pfam" id="PF07699">
    <property type="entry name" value="Ephrin_rec_like"/>
    <property type="match status" value="2"/>
</dbReference>
<protein>
    <recommendedName>
        <fullName evidence="6">Sushi, von Willebrand factor type A, EGF and pentraxin domain-containing protein 1</fullName>
    </recommendedName>
</protein>
<dbReference type="InterPro" id="IPR011641">
    <property type="entry name" value="Tyr-kin_ephrin_A/B_rcpt-like"/>
</dbReference>